<reference evidence="2" key="1">
    <citation type="submission" date="2018-01" db="EMBL/GenBank/DDBJ databases">
        <authorList>
            <person name="Regsiter A."/>
            <person name="William W."/>
        </authorList>
    </citation>
    <scope>NUCLEOTIDE SEQUENCE</scope>
    <source>
        <strain evidence="2">TRIP AH-1</strain>
    </source>
</reference>
<evidence type="ECO:0000256" key="1">
    <source>
        <dbReference type="SAM" id="SignalP"/>
    </source>
</evidence>
<dbReference type="Pfam" id="PF06980">
    <property type="entry name" value="DUF1302"/>
    <property type="match status" value="1"/>
</dbReference>
<organism evidence="2">
    <name type="scientific">uncultured Desulfobacterium sp</name>
    <dbReference type="NCBI Taxonomy" id="201089"/>
    <lineage>
        <taxon>Bacteria</taxon>
        <taxon>Pseudomonadati</taxon>
        <taxon>Thermodesulfobacteriota</taxon>
        <taxon>Desulfobacteria</taxon>
        <taxon>Desulfobacterales</taxon>
        <taxon>Desulfobacteriaceae</taxon>
        <taxon>Desulfobacterium</taxon>
        <taxon>environmental samples</taxon>
    </lineage>
</organism>
<feature type="signal peptide" evidence="1">
    <location>
        <begin position="1"/>
        <end position="20"/>
    </location>
</feature>
<name>A0A445MUU0_9BACT</name>
<feature type="chain" id="PRO_5019391944" evidence="1">
    <location>
        <begin position="21"/>
        <end position="518"/>
    </location>
</feature>
<dbReference type="EMBL" id="OJIN01000084">
    <property type="protein sequence ID" value="SPD73246.1"/>
    <property type="molecule type" value="Genomic_DNA"/>
</dbReference>
<dbReference type="InterPro" id="IPR010727">
    <property type="entry name" value="DUF1302"/>
</dbReference>
<dbReference type="AlphaFoldDB" id="A0A445MUU0"/>
<keyword evidence="1" id="KW-0732">Signal</keyword>
<evidence type="ECO:0000313" key="2">
    <source>
        <dbReference type="EMBL" id="SPD73246.1"/>
    </source>
</evidence>
<protein>
    <submittedName>
        <fullName evidence="2">Uncharacterized protein</fullName>
    </submittedName>
</protein>
<gene>
    <name evidence="2" type="ORF">PITCH_A1740055</name>
</gene>
<accession>A0A445MUU0</accession>
<proteinExistence type="predicted"/>
<sequence>MRKPHILSLLLFCVPLLTLTSDSYSVMVGENLDIGGYLQNETAFSTNEKGDALWCENKLLVYGSYNFTPQIRTFFRLQGYYDAINDVQSQDYEDISDERYINQQTYFRQNLWQPKTYTTSEYLKELFIDIDLDAFDLRIGKQQFAWGVTDGLKVLDIIYPQDFRKFNQEDFEESRIPLWSLKFDYCVGDSGEIQLVYLPNFEPAFFPGGGHPFATWDKEFFDILDIYGAAGANFNVKYDEPDDSFDNGEYGAMWKQNLGNWSYSLNFLSHFTDVAGAYQTNMTGNIIPGAGPGGSDLFVPDFIELTLKNNRMYSFGGSFDSTLSHLPVIGTIVLRAEAIYNVNNIMINIPDAQAGFVAPGVFGTNFMPVPVTGPNGDVVWGANVPFPETVEIDDWTYAIGADKSIFTDYFVSMQFIQHHLMDYQSTFVNPVTGKHADQNDYWGTLLIQKDWLNEKLWTKVLNVVGRHGDFWIQPQVSYLFYEKLKVTLQMNYYGGTEDYLWSRFDNSDNIALRFTYQF</sequence>